<accession>A0ACB8T717</accession>
<proteinExistence type="predicted"/>
<reference evidence="1" key="2">
    <citation type="journal article" date="2022" name="New Phytol.">
        <title>Evolutionary transition to the ectomycorrhizal habit in the genomes of a hyperdiverse lineage of mushroom-forming fungi.</title>
        <authorList>
            <person name="Looney B."/>
            <person name="Miyauchi S."/>
            <person name="Morin E."/>
            <person name="Drula E."/>
            <person name="Courty P.E."/>
            <person name="Kohler A."/>
            <person name="Kuo A."/>
            <person name="LaButti K."/>
            <person name="Pangilinan J."/>
            <person name="Lipzen A."/>
            <person name="Riley R."/>
            <person name="Andreopoulos W."/>
            <person name="He G."/>
            <person name="Johnson J."/>
            <person name="Nolan M."/>
            <person name="Tritt A."/>
            <person name="Barry K.W."/>
            <person name="Grigoriev I.V."/>
            <person name="Nagy L.G."/>
            <person name="Hibbett D."/>
            <person name="Henrissat B."/>
            <person name="Matheny P.B."/>
            <person name="Labbe J."/>
            <person name="Martin F.M."/>
        </authorList>
    </citation>
    <scope>NUCLEOTIDE SEQUENCE</scope>
    <source>
        <strain evidence="1">HHB10654</strain>
    </source>
</reference>
<evidence type="ECO:0000313" key="1">
    <source>
        <dbReference type="EMBL" id="KAI0064045.1"/>
    </source>
</evidence>
<dbReference type="Proteomes" id="UP000814140">
    <property type="component" value="Unassembled WGS sequence"/>
</dbReference>
<name>A0ACB8T717_9AGAM</name>
<gene>
    <name evidence="1" type="ORF">BV25DRAFT_1882683</name>
</gene>
<dbReference type="EMBL" id="MU277200">
    <property type="protein sequence ID" value="KAI0064045.1"/>
    <property type="molecule type" value="Genomic_DNA"/>
</dbReference>
<comment type="caution">
    <text evidence="1">The sequence shown here is derived from an EMBL/GenBank/DDBJ whole genome shotgun (WGS) entry which is preliminary data.</text>
</comment>
<sequence>MADDMRAPTWKSLASTRLNSFKDYVSQRDLKRLPVRRELRPGEVGYTDGVAKKQSWTQWAGQKIAKRLAGDETGSMEKVNLFPGWASRRYHTEGSNGAEGAPYDIEVFVSGYAVKQRAPGSLTRPQRTFLRLAKSFAALPKLPDPYGTSDSPTYESTPLSRSTEELLATMELPPRPEEMTEESEIRTLLHSRNNSSTNLSASSSSPSPSLYSQSTTSSGLQSDLHRLHMNLESRLNPFWAAALPARTIRVFLYPHVSPDSRPSSSRSAGERAMVEIPIAAEQVPTSPEGAFQVKFTIPWETLCTHPKGVHIAFGDPLQEHEFLVSAELMPLPQPPSSRPTTPGPSPLLYAPAPPQPTSTSEQIVPLTYSPIRVISDIDDTVKLSGVITGARAIFYNVFVKDLRENVIRGMGEWYGDMWKKGVRFHYVSNSPFELLPVISEFFQLAQLPPGSIRLRSYGTRSLFNGLLAAPATRKRAGVLDVLTSFPSSRFILVGDTGEQDLELYVSIARDRPEQILCIFVRDVNTYDDGGGLEDPTGAQALSTGSMPSSPTQAALTPSATPASRSYTGDYFSSHPGGSAPSAESMQGSMTPHRFVADQLTAEPSTYVPPSPSVNGSNSSSASSRVHTPQASLSDSDKRKLTLQLRVWKARVDLPPNVVLRIFREPEECVEAMHVVDGMAPAGSPEPDLDTPKDWMS</sequence>
<organism evidence="1 2">
    <name type="scientific">Artomyces pyxidatus</name>
    <dbReference type="NCBI Taxonomy" id="48021"/>
    <lineage>
        <taxon>Eukaryota</taxon>
        <taxon>Fungi</taxon>
        <taxon>Dikarya</taxon>
        <taxon>Basidiomycota</taxon>
        <taxon>Agaricomycotina</taxon>
        <taxon>Agaricomycetes</taxon>
        <taxon>Russulales</taxon>
        <taxon>Auriscalpiaceae</taxon>
        <taxon>Artomyces</taxon>
    </lineage>
</organism>
<protein>
    <submittedName>
        <fullName evidence="1">Uncharacterized protein</fullName>
    </submittedName>
</protein>
<keyword evidence="2" id="KW-1185">Reference proteome</keyword>
<reference evidence="1" key="1">
    <citation type="submission" date="2021-03" db="EMBL/GenBank/DDBJ databases">
        <authorList>
            <consortium name="DOE Joint Genome Institute"/>
            <person name="Ahrendt S."/>
            <person name="Looney B.P."/>
            <person name="Miyauchi S."/>
            <person name="Morin E."/>
            <person name="Drula E."/>
            <person name="Courty P.E."/>
            <person name="Chicoki N."/>
            <person name="Fauchery L."/>
            <person name="Kohler A."/>
            <person name="Kuo A."/>
            <person name="Labutti K."/>
            <person name="Pangilinan J."/>
            <person name="Lipzen A."/>
            <person name="Riley R."/>
            <person name="Andreopoulos W."/>
            <person name="He G."/>
            <person name="Johnson J."/>
            <person name="Barry K.W."/>
            <person name="Grigoriev I.V."/>
            <person name="Nagy L."/>
            <person name="Hibbett D."/>
            <person name="Henrissat B."/>
            <person name="Matheny P.B."/>
            <person name="Labbe J."/>
            <person name="Martin F."/>
        </authorList>
    </citation>
    <scope>NUCLEOTIDE SEQUENCE</scope>
    <source>
        <strain evidence="1">HHB10654</strain>
    </source>
</reference>
<evidence type="ECO:0000313" key="2">
    <source>
        <dbReference type="Proteomes" id="UP000814140"/>
    </source>
</evidence>